<reference evidence="1 2" key="1">
    <citation type="submission" date="2009-01" db="EMBL/GenBank/DDBJ databases">
        <authorList>
            <person name="Fulton L."/>
            <person name="Clifton S."/>
            <person name="Chinwalla A.T."/>
            <person name="Mitreva M."/>
            <person name="Sodergren E."/>
            <person name="Weinstock G."/>
            <person name="Clifton S."/>
            <person name="Dooling D.J."/>
            <person name="Fulton B."/>
            <person name="Minx P."/>
            <person name="Pepin K.H."/>
            <person name="Johnson M."/>
            <person name="Bhonagiri V."/>
            <person name="Nash W.E."/>
            <person name="Mardis E.R."/>
            <person name="Wilson R.K."/>
        </authorList>
    </citation>
    <scope>NUCLEOTIDE SEQUENCE [LARGE SCALE GENOMIC DNA]</scope>
    <source>
        <strain evidence="1 2">ATCC 33806</strain>
    </source>
</reference>
<organism evidence="1 2">
    <name type="scientific">Corynebacterium matruchotii ATCC 33806</name>
    <dbReference type="NCBI Taxonomy" id="566549"/>
    <lineage>
        <taxon>Bacteria</taxon>
        <taxon>Bacillati</taxon>
        <taxon>Actinomycetota</taxon>
        <taxon>Actinomycetes</taxon>
        <taxon>Mycobacteriales</taxon>
        <taxon>Corynebacteriaceae</taxon>
        <taxon>Corynebacterium</taxon>
    </lineage>
</organism>
<dbReference type="AlphaFoldDB" id="C0E629"/>
<evidence type="ECO:0000313" key="2">
    <source>
        <dbReference type="Proteomes" id="UP000006247"/>
    </source>
</evidence>
<sequence length="74" mass="8552">MKKKLSSRRIYASTSPQCVAEMICVHPCGRWCDYPEIFGKSFKKTRIFKVNFNTLVSVQNYAENSKPSYWPVVG</sequence>
<name>C0E629_9CORY</name>
<accession>C0E629</accession>
<protein>
    <submittedName>
        <fullName evidence="1">Uncharacterized protein</fullName>
    </submittedName>
</protein>
<evidence type="ECO:0000313" key="1">
    <source>
        <dbReference type="EMBL" id="EEG25988.1"/>
    </source>
</evidence>
<dbReference type="EMBL" id="ACEB01000040">
    <property type="protein sequence ID" value="EEG25988.1"/>
    <property type="molecule type" value="Genomic_DNA"/>
</dbReference>
<proteinExistence type="predicted"/>
<comment type="caution">
    <text evidence="1">The sequence shown here is derived from an EMBL/GenBank/DDBJ whole genome shotgun (WGS) entry which is preliminary data.</text>
</comment>
<gene>
    <name evidence="1" type="ORF">CORMATOL_02461</name>
</gene>
<dbReference type="HOGENOM" id="CLU_2681462_0_0_11"/>
<dbReference type="Proteomes" id="UP000006247">
    <property type="component" value="Unassembled WGS sequence"/>
</dbReference>